<sequence length="457" mass="49871">GTSNIEANSSMTSSLTSPPNILSPNTSQLRQPSNLRNTLTGAASKIPRPGKKPYAKPVSRLPKPKALTKLGSTTTATTTTVTTTPPQSTRRARLNAAAAIAPKPRSTNTVSNELPPDIIILQPRPPKEAPRLATPEPMTNTDQEPIVIEGEDSIVSVRASPPIESGLSPPRSGLLLRDEARRLKQEAEAPSPTIPVFTATAPSLGIFPSTARPKGRGKNTLIRPMMMPLDPTSLRNLTTSNTLRNQQYLCSQMETQIIMKEGKRPASPTSKVRTLLDKQKEEKDKSRGERAARRRIASGDGDEEMEDSAAPRKHPRAAGDDEDYRTPAKIREQERMEVDEPNEKAKRRVKWNVDLLQRFEMDQSDLEGIKKSAEIARTKTIAKSCLTTRVLLDPLGNVPDADVPIADLKKIDVIVTKLVYADDLPPVEQPAPKPPPKQTGKRAATKKSKSPIAVDIA</sequence>
<keyword evidence="2" id="KW-1185">Reference proteome</keyword>
<evidence type="ECO:0000313" key="2">
    <source>
        <dbReference type="Proteomes" id="UP000789525"/>
    </source>
</evidence>
<organism evidence="1 2">
    <name type="scientific">Acaulospora colombiana</name>
    <dbReference type="NCBI Taxonomy" id="27376"/>
    <lineage>
        <taxon>Eukaryota</taxon>
        <taxon>Fungi</taxon>
        <taxon>Fungi incertae sedis</taxon>
        <taxon>Mucoromycota</taxon>
        <taxon>Glomeromycotina</taxon>
        <taxon>Glomeromycetes</taxon>
        <taxon>Diversisporales</taxon>
        <taxon>Acaulosporaceae</taxon>
        <taxon>Acaulospora</taxon>
    </lineage>
</organism>
<accession>A0ACA9P699</accession>
<gene>
    <name evidence="1" type="ORF">ACOLOM_LOCUS9637</name>
</gene>
<proteinExistence type="predicted"/>
<name>A0ACA9P699_9GLOM</name>
<feature type="non-terminal residue" evidence="1">
    <location>
        <position position="1"/>
    </location>
</feature>
<dbReference type="EMBL" id="CAJVPT010028510">
    <property type="protein sequence ID" value="CAG8686984.1"/>
    <property type="molecule type" value="Genomic_DNA"/>
</dbReference>
<protein>
    <submittedName>
        <fullName evidence="1">1752_t:CDS:1</fullName>
    </submittedName>
</protein>
<dbReference type="Proteomes" id="UP000789525">
    <property type="component" value="Unassembled WGS sequence"/>
</dbReference>
<reference evidence="1" key="1">
    <citation type="submission" date="2021-06" db="EMBL/GenBank/DDBJ databases">
        <authorList>
            <person name="Kallberg Y."/>
            <person name="Tangrot J."/>
            <person name="Rosling A."/>
        </authorList>
    </citation>
    <scope>NUCLEOTIDE SEQUENCE</scope>
    <source>
        <strain evidence="1">CL356</strain>
    </source>
</reference>
<comment type="caution">
    <text evidence="1">The sequence shown here is derived from an EMBL/GenBank/DDBJ whole genome shotgun (WGS) entry which is preliminary data.</text>
</comment>
<evidence type="ECO:0000313" key="1">
    <source>
        <dbReference type="EMBL" id="CAG8686984.1"/>
    </source>
</evidence>